<dbReference type="PRINTS" id="PR01071">
    <property type="entry name" value="ACOABIOTINCC"/>
</dbReference>
<dbReference type="AlphaFoldDB" id="A0A2H4ZPE4"/>
<reference evidence="8" key="1">
    <citation type="submission" date="2017-10" db="EMBL/GenBank/DDBJ databases">
        <title>Paulinella longichromatophora chromatophore genome.</title>
        <authorList>
            <person name="Lhee D."/>
            <person name="Yoon H.S."/>
        </authorList>
    </citation>
    <scope>NUCLEOTIDE SEQUENCE</scope>
</reference>
<sequence length="181" mass="19553">MQLDQSQLQKLLAFLAESDIEEFRLEGDDFRLEVRRNLPTCSGKGGSKIGNISSNINNGLSNNQSSSYSTLIPIITPTSPTIASTSFNPSPITSTTYKNLVEINAPMVGTFYRAPAPGEPTFVELGSHIDAGQTVCILEAMKLMNELEAEVSGEIVEILVNDGTPVEFGQVLMRVSPSSKK</sequence>
<dbReference type="SUPFAM" id="SSF51230">
    <property type="entry name" value="Single hybrid motif"/>
    <property type="match status" value="1"/>
</dbReference>
<evidence type="ECO:0000256" key="3">
    <source>
        <dbReference type="ARBA" id="ARBA00022832"/>
    </source>
</evidence>
<dbReference type="InterPro" id="IPR053217">
    <property type="entry name" value="ACC_Biotin_Carrier"/>
</dbReference>
<keyword evidence="6" id="KW-0092">Biotin</keyword>
<name>A0A2H4ZPE4_9EUKA</name>
<evidence type="ECO:0000256" key="4">
    <source>
        <dbReference type="ARBA" id="ARBA00023098"/>
    </source>
</evidence>
<evidence type="ECO:0000313" key="8">
    <source>
        <dbReference type="EMBL" id="AUG32412.1"/>
    </source>
</evidence>
<keyword evidence="8" id="KW-0934">Plastid</keyword>
<dbReference type="EMBL" id="MG264610">
    <property type="protein sequence ID" value="AUG32412.1"/>
    <property type="molecule type" value="Genomic_DNA"/>
</dbReference>
<evidence type="ECO:0000256" key="5">
    <source>
        <dbReference type="ARBA" id="ARBA00023160"/>
    </source>
</evidence>
<dbReference type="GO" id="GO:0003989">
    <property type="term" value="F:acetyl-CoA carboxylase activity"/>
    <property type="evidence" value="ECO:0007669"/>
    <property type="project" value="InterPro"/>
</dbReference>
<keyword evidence="4" id="KW-0443">Lipid metabolism</keyword>
<keyword evidence="5" id="KW-0275">Fatty acid biosynthesis</keyword>
<feature type="domain" description="Lipoyl-binding" evidence="7">
    <location>
        <begin position="100"/>
        <end position="176"/>
    </location>
</feature>
<dbReference type="PROSITE" id="PS50968">
    <property type="entry name" value="BIOTINYL_LIPOYL"/>
    <property type="match status" value="1"/>
</dbReference>
<dbReference type="InterPro" id="IPR001249">
    <property type="entry name" value="AcCoA_biotinCC"/>
</dbReference>
<dbReference type="Pfam" id="PF00364">
    <property type="entry name" value="Biotin_lipoyl"/>
    <property type="match status" value="1"/>
</dbReference>
<dbReference type="InterPro" id="IPR001882">
    <property type="entry name" value="Biotin_BS"/>
</dbReference>
<dbReference type="Gene3D" id="2.40.50.100">
    <property type="match status" value="1"/>
</dbReference>
<dbReference type="GO" id="GO:0006633">
    <property type="term" value="P:fatty acid biosynthetic process"/>
    <property type="evidence" value="ECO:0007669"/>
    <property type="project" value="UniProtKB-UniPathway"/>
</dbReference>
<evidence type="ECO:0000256" key="6">
    <source>
        <dbReference type="ARBA" id="ARBA00023267"/>
    </source>
</evidence>
<dbReference type="InterPro" id="IPR000089">
    <property type="entry name" value="Biotin_lipoyl"/>
</dbReference>
<gene>
    <name evidence="8" type="primary">accB</name>
    <name evidence="8" type="ORF">PLO_416</name>
</gene>
<evidence type="ECO:0000256" key="1">
    <source>
        <dbReference type="ARBA" id="ARBA00005194"/>
    </source>
</evidence>
<dbReference type="FunFam" id="2.40.50.100:FF:000003">
    <property type="entry name" value="Acetyl-CoA carboxylase biotin carboxyl carrier protein"/>
    <property type="match status" value="1"/>
</dbReference>
<dbReference type="InterPro" id="IPR011053">
    <property type="entry name" value="Single_hybrid_motif"/>
</dbReference>
<accession>A0A2H4ZPE4</accession>
<dbReference type="PROSITE" id="PS00188">
    <property type="entry name" value="BIOTIN"/>
    <property type="match status" value="1"/>
</dbReference>
<dbReference type="PANTHER" id="PTHR47597:SF1">
    <property type="entry name" value="IS A MEMBER OF THE PF|00364 BIOTIN-REQUIRING ENZYMES FAMILY-RELATED"/>
    <property type="match status" value="1"/>
</dbReference>
<dbReference type="PANTHER" id="PTHR47597">
    <property type="entry name" value="IS A MEMBER OF THE PF|00364 BIOTIN-REQUIRING ENZYMES FAMILY-RELATED"/>
    <property type="match status" value="1"/>
</dbReference>
<dbReference type="CDD" id="cd06850">
    <property type="entry name" value="biotinyl_domain"/>
    <property type="match status" value="1"/>
</dbReference>
<geneLocation type="plastid" evidence="8"/>
<evidence type="ECO:0000256" key="2">
    <source>
        <dbReference type="ARBA" id="ARBA00022516"/>
    </source>
</evidence>
<dbReference type="NCBIfam" id="TIGR00531">
    <property type="entry name" value="BCCP"/>
    <property type="match status" value="1"/>
</dbReference>
<evidence type="ECO:0000259" key="7">
    <source>
        <dbReference type="PROSITE" id="PS50968"/>
    </source>
</evidence>
<comment type="pathway">
    <text evidence="1">Lipid metabolism; fatty acid biosynthesis.</text>
</comment>
<protein>
    <submittedName>
        <fullName evidence="8">Acetyl-CoA carboxylase, biotin carboxyl carrier protein</fullName>
    </submittedName>
</protein>
<dbReference type="GO" id="GO:0009317">
    <property type="term" value="C:acetyl-CoA carboxylase complex"/>
    <property type="evidence" value="ECO:0007669"/>
    <property type="project" value="InterPro"/>
</dbReference>
<keyword evidence="2" id="KW-0444">Lipid biosynthesis</keyword>
<dbReference type="UniPathway" id="UPA00094"/>
<keyword evidence="3" id="KW-0276">Fatty acid metabolism</keyword>
<proteinExistence type="predicted"/>
<organism evidence="8">
    <name type="scientific">Paulinella longichromatophora</name>
    <dbReference type="NCBI Taxonomy" id="1708747"/>
    <lineage>
        <taxon>Eukaryota</taxon>
        <taxon>Sar</taxon>
        <taxon>Rhizaria</taxon>
        <taxon>Cercozoa</taxon>
        <taxon>Imbricatea</taxon>
        <taxon>Silicofilosea</taxon>
        <taxon>Euglyphida</taxon>
        <taxon>Paulinellidae</taxon>
        <taxon>Paulinella</taxon>
    </lineage>
</organism>